<dbReference type="RefSeq" id="WP_218473931.1">
    <property type="nucleotide sequence ID" value="NZ_BAABJN010000005.1"/>
</dbReference>
<evidence type="ECO:0000313" key="2">
    <source>
        <dbReference type="EMBL" id="QXN92554.1"/>
    </source>
</evidence>
<evidence type="ECO:0000313" key="3">
    <source>
        <dbReference type="Proteomes" id="UP000694257"/>
    </source>
</evidence>
<feature type="region of interest" description="Disordered" evidence="1">
    <location>
        <begin position="94"/>
        <end position="117"/>
    </location>
</feature>
<dbReference type="Proteomes" id="UP000694257">
    <property type="component" value="Chromosome"/>
</dbReference>
<gene>
    <name evidence="2" type="ORF">KV110_05240</name>
</gene>
<proteinExistence type="predicted"/>
<feature type="compositionally biased region" description="Basic and acidic residues" evidence="1">
    <location>
        <begin position="94"/>
        <end position="105"/>
    </location>
</feature>
<protein>
    <submittedName>
        <fullName evidence="2">Uncharacterized protein</fullName>
    </submittedName>
</protein>
<reference evidence="2 3" key="1">
    <citation type="submission" date="2021-07" db="EMBL/GenBank/DDBJ databases">
        <title>Whole Genome Sequence of Nocardia Iowensis.</title>
        <authorList>
            <person name="Lamm A."/>
            <person name="Collins-Fairclough A.M."/>
            <person name="Bunk B."/>
            <person name="Sproer C."/>
        </authorList>
    </citation>
    <scope>NUCLEOTIDE SEQUENCE [LARGE SCALE GENOMIC DNA]</scope>
    <source>
        <strain evidence="2 3">NRRL 5646</strain>
    </source>
</reference>
<evidence type="ECO:0000256" key="1">
    <source>
        <dbReference type="SAM" id="MobiDB-lite"/>
    </source>
</evidence>
<sequence>MSHESRLTETPIDRAEVLMIQGINSGKVLMPLGDQVLECMVMRFIGIRTAHQPYTGREYAVVGVADENVLDIVELMVANAQRLFPERMRGVRLVKGSDSDSRHQDAPVGQPEPKPGV</sequence>
<dbReference type="EMBL" id="CP078145">
    <property type="protein sequence ID" value="QXN92554.1"/>
    <property type="molecule type" value="Genomic_DNA"/>
</dbReference>
<name>A0ABX8RUI1_NOCIO</name>
<keyword evidence="3" id="KW-1185">Reference proteome</keyword>
<organism evidence="2 3">
    <name type="scientific">Nocardia iowensis</name>
    <dbReference type="NCBI Taxonomy" id="204891"/>
    <lineage>
        <taxon>Bacteria</taxon>
        <taxon>Bacillati</taxon>
        <taxon>Actinomycetota</taxon>
        <taxon>Actinomycetes</taxon>
        <taxon>Mycobacteriales</taxon>
        <taxon>Nocardiaceae</taxon>
        <taxon>Nocardia</taxon>
    </lineage>
</organism>
<accession>A0ABX8RUI1</accession>